<accession>A0ABZ2M617</accession>
<reference evidence="1 2" key="1">
    <citation type="submission" date="2021-12" db="EMBL/GenBank/DDBJ databases">
        <title>Discovery of the Pendulisporaceae a myxobacterial family with distinct sporulation behavior and unique specialized metabolism.</title>
        <authorList>
            <person name="Garcia R."/>
            <person name="Popoff A."/>
            <person name="Bader C.D."/>
            <person name="Loehr J."/>
            <person name="Walesch S."/>
            <person name="Walt C."/>
            <person name="Boldt J."/>
            <person name="Bunk B."/>
            <person name="Haeckl F.J.F.P.J."/>
            <person name="Gunesch A.P."/>
            <person name="Birkelbach J."/>
            <person name="Nuebel U."/>
            <person name="Pietschmann T."/>
            <person name="Bach T."/>
            <person name="Mueller R."/>
        </authorList>
    </citation>
    <scope>NUCLEOTIDE SEQUENCE [LARGE SCALE GENOMIC DNA]</scope>
    <source>
        <strain evidence="1 2">MSr11954</strain>
    </source>
</reference>
<sequence length="354" mass="38841">MDVTIIYPLPAAGEQSALLGPMDTGGRGPLLPRTVFEQEHVPDLDELQSVPTDTEREASLRALAMRFDPCPRVTMPPPAGTSCQPELRIIFQSLRRDGAATATRDGAIHAFYKLTPAAWEEILRELRAIRAEQASAPEVRLDVHPLLRAQGPGGAYANRLKALVVKHAGEQNLVRVTQFRRIPSESARWVFSIRELERGRWQNATIPTLAGATEVSLYTLAGGRWDAELNPRADPALDTTRIFKVSTPAEEREAFRSVVRALNPRLHSSESIDCASCHIAPDVSVFAKSTGRASEGDYPERFQSRYSLDAAHKSVDEAIGFENLHMLSYSGTSLSVSHRVANETAAVLELLNGS</sequence>
<proteinExistence type="predicted"/>
<dbReference type="Proteomes" id="UP001370348">
    <property type="component" value="Chromosome"/>
</dbReference>
<evidence type="ECO:0000313" key="2">
    <source>
        <dbReference type="Proteomes" id="UP001370348"/>
    </source>
</evidence>
<dbReference type="EMBL" id="CP089984">
    <property type="protein sequence ID" value="WXB17472.1"/>
    <property type="molecule type" value="Genomic_DNA"/>
</dbReference>
<organism evidence="1 2">
    <name type="scientific">Pendulispora albinea</name>
    <dbReference type="NCBI Taxonomy" id="2741071"/>
    <lineage>
        <taxon>Bacteria</taxon>
        <taxon>Pseudomonadati</taxon>
        <taxon>Myxococcota</taxon>
        <taxon>Myxococcia</taxon>
        <taxon>Myxococcales</taxon>
        <taxon>Sorangiineae</taxon>
        <taxon>Pendulisporaceae</taxon>
        <taxon>Pendulispora</taxon>
    </lineage>
</organism>
<gene>
    <name evidence="1" type="ORF">LZC94_09355</name>
</gene>
<dbReference type="RefSeq" id="WP_394827105.1">
    <property type="nucleotide sequence ID" value="NZ_CP089984.1"/>
</dbReference>
<evidence type="ECO:0000313" key="1">
    <source>
        <dbReference type="EMBL" id="WXB17472.1"/>
    </source>
</evidence>
<protein>
    <submittedName>
        <fullName evidence="1">Uncharacterized protein</fullName>
    </submittedName>
</protein>
<keyword evidence="2" id="KW-1185">Reference proteome</keyword>
<name>A0ABZ2M617_9BACT</name>